<keyword evidence="2" id="KW-1133">Transmembrane helix</keyword>
<feature type="transmembrane region" description="Helical" evidence="2">
    <location>
        <begin position="12"/>
        <end position="35"/>
    </location>
</feature>
<protein>
    <submittedName>
        <fullName evidence="3">Uncharacterized protein</fullName>
    </submittedName>
</protein>
<evidence type="ECO:0000256" key="2">
    <source>
        <dbReference type="SAM" id="Phobius"/>
    </source>
</evidence>
<keyword evidence="2" id="KW-0812">Transmembrane</keyword>
<gene>
    <name evidence="3" type="ORF">GCM10022279_05470</name>
</gene>
<sequence length="101" mass="10199">MDKNPIAKGWWQTLPGVLTAVAAVITAIAGLVAALHQTGLFDSSQAKPVIARSDPKPPETSKQAPVAAGAPGAAAGQEAAPHNAALPSGQQVRIGQVVYNI</sequence>
<feature type="compositionally biased region" description="Low complexity" evidence="1">
    <location>
        <begin position="64"/>
        <end position="85"/>
    </location>
</feature>
<reference evidence="4" key="1">
    <citation type="journal article" date="2019" name="Int. J. Syst. Evol. Microbiol.">
        <title>The Global Catalogue of Microorganisms (GCM) 10K type strain sequencing project: providing services to taxonomists for standard genome sequencing and annotation.</title>
        <authorList>
            <consortium name="The Broad Institute Genomics Platform"/>
            <consortium name="The Broad Institute Genome Sequencing Center for Infectious Disease"/>
            <person name="Wu L."/>
            <person name="Ma J."/>
        </authorList>
    </citation>
    <scope>NUCLEOTIDE SEQUENCE [LARGE SCALE GENOMIC DNA]</scope>
    <source>
        <strain evidence="4">JCM 17561</strain>
    </source>
</reference>
<evidence type="ECO:0000313" key="3">
    <source>
        <dbReference type="EMBL" id="GAA3985210.1"/>
    </source>
</evidence>
<keyword evidence="4" id="KW-1185">Reference proteome</keyword>
<accession>A0ABP7QNM3</accession>
<organism evidence="3 4">
    <name type="scientific">Comamonas faecalis</name>
    <dbReference type="NCBI Taxonomy" id="1387849"/>
    <lineage>
        <taxon>Bacteria</taxon>
        <taxon>Pseudomonadati</taxon>
        <taxon>Pseudomonadota</taxon>
        <taxon>Betaproteobacteria</taxon>
        <taxon>Burkholderiales</taxon>
        <taxon>Comamonadaceae</taxon>
        <taxon>Comamonas</taxon>
    </lineage>
</organism>
<name>A0ABP7QNM3_9BURK</name>
<comment type="caution">
    <text evidence="3">The sequence shown here is derived from an EMBL/GenBank/DDBJ whole genome shotgun (WGS) entry which is preliminary data.</text>
</comment>
<evidence type="ECO:0000256" key="1">
    <source>
        <dbReference type="SAM" id="MobiDB-lite"/>
    </source>
</evidence>
<dbReference type="RefSeq" id="WP_103044222.1">
    <property type="nucleotide sequence ID" value="NZ_BAABBP010000003.1"/>
</dbReference>
<evidence type="ECO:0000313" key="4">
    <source>
        <dbReference type="Proteomes" id="UP001501627"/>
    </source>
</evidence>
<dbReference type="Proteomes" id="UP001501627">
    <property type="component" value="Unassembled WGS sequence"/>
</dbReference>
<proteinExistence type="predicted"/>
<feature type="region of interest" description="Disordered" evidence="1">
    <location>
        <begin position="45"/>
        <end position="87"/>
    </location>
</feature>
<keyword evidence="2" id="KW-0472">Membrane</keyword>
<dbReference type="EMBL" id="BAABBP010000003">
    <property type="protein sequence ID" value="GAA3985210.1"/>
    <property type="molecule type" value="Genomic_DNA"/>
</dbReference>